<feature type="transmembrane region" description="Helical" evidence="6">
    <location>
        <begin position="7"/>
        <end position="28"/>
    </location>
</feature>
<feature type="transmembrane region" description="Helical" evidence="6">
    <location>
        <begin position="343"/>
        <end position="368"/>
    </location>
</feature>
<feature type="transmembrane region" description="Helical" evidence="6">
    <location>
        <begin position="86"/>
        <end position="114"/>
    </location>
</feature>
<dbReference type="Proteomes" id="UP001487296">
    <property type="component" value="Unassembled WGS sequence"/>
</dbReference>
<evidence type="ECO:0000256" key="6">
    <source>
        <dbReference type="SAM" id="Phobius"/>
    </source>
</evidence>
<feature type="transmembrane region" description="Helical" evidence="6">
    <location>
        <begin position="251"/>
        <end position="275"/>
    </location>
</feature>
<evidence type="ECO:0000256" key="5">
    <source>
        <dbReference type="ARBA" id="ARBA00023136"/>
    </source>
</evidence>
<organism evidence="7 8">
    <name type="scientific">Hallella faecis</name>
    <dbReference type="NCBI Taxonomy" id="2841596"/>
    <lineage>
        <taxon>Bacteria</taxon>
        <taxon>Pseudomonadati</taxon>
        <taxon>Bacteroidota</taxon>
        <taxon>Bacteroidia</taxon>
        <taxon>Bacteroidales</taxon>
        <taxon>Prevotellaceae</taxon>
        <taxon>Hallella</taxon>
    </lineage>
</organism>
<feature type="transmembrane region" description="Helical" evidence="6">
    <location>
        <begin position="143"/>
        <end position="161"/>
    </location>
</feature>
<dbReference type="NCBIfam" id="NF037979">
    <property type="entry name" value="Na_transp"/>
    <property type="match status" value="1"/>
</dbReference>
<feature type="transmembrane region" description="Helical" evidence="6">
    <location>
        <begin position="40"/>
        <end position="65"/>
    </location>
</feature>
<keyword evidence="3 6" id="KW-0812">Transmembrane</keyword>
<dbReference type="RefSeq" id="WP_215759236.1">
    <property type="nucleotide sequence ID" value="NZ_JAHKBE010000008.1"/>
</dbReference>
<accession>A0ABV1FP11</accession>
<proteinExistence type="predicted"/>
<dbReference type="PROSITE" id="PS50267">
    <property type="entry name" value="NA_NEUROTRAN_SYMP_3"/>
    <property type="match status" value="1"/>
</dbReference>
<dbReference type="EMBL" id="JBBNFP010000008">
    <property type="protein sequence ID" value="MEQ2486151.1"/>
    <property type="molecule type" value="Genomic_DNA"/>
</dbReference>
<evidence type="ECO:0000313" key="8">
    <source>
        <dbReference type="Proteomes" id="UP001487296"/>
    </source>
</evidence>
<sequence length="447" mass="48562">MTERGNFGTKIGVVLATAGSAVGLGNIWRFPYMTGQDGGAAFILVYAVCILLLGIPGMVAEFVVGRHGASNAVRAYYKMGGRWWSAIGYMGTVTSMIILGFYAVIAGWCLQYLVASFMGNLHGDANYVATYFKTFSSAPWQPLLWTIVFIVITHLVVIRGVRKGIEKFSNALMPILFVLLLVIVVASCLLSNAGKGVEFLFKPDFSRMSQSVLLDALGQAFFSLSLGTSCLCTYASYFSRQTNLLKTAGQIACVDTLIAILAGLMIFPAAFSVGIRPDSGPSLIFITLPNVFQQAFSPTLGYVVAILFYALLALAALTSTISMHEIGTSFFYEELHISRRRGAIIETVVCCAIGVLCSLSCGAVDISLFGKSFLDCCDFLTSNILLPLGSFFTCILVGWVVPRRVVKDEVSNWGTLRVSVYAVWLFIIRFISPACILLVFLHQMGFV</sequence>
<evidence type="ECO:0000256" key="4">
    <source>
        <dbReference type="ARBA" id="ARBA00022989"/>
    </source>
</evidence>
<reference evidence="7 8" key="1">
    <citation type="submission" date="2024-04" db="EMBL/GenBank/DDBJ databases">
        <title>Human intestinal bacterial collection.</title>
        <authorList>
            <person name="Pauvert C."/>
            <person name="Hitch T.C.A."/>
            <person name="Clavel T."/>
        </authorList>
    </citation>
    <scope>NUCLEOTIDE SEQUENCE [LARGE SCALE GENOMIC DNA]</scope>
    <source>
        <strain evidence="7 8">CLA-AA-H145</strain>
    </source>
</reference>
<dbReference type="CDD" id="cd10336">
    <property type="entry name" value="SLC6sbd_Tyt1-Like"/>
    <property type="match status" value="1"/>
</dbReference>
<feature type="transmembrane region" description="Helical" evidence="6">
    <location>
        <begin position="173"/>
        <end position="193"/>
    </location>
</feature>
<evidence type="ECO:0000256" key="2">
    <source>
        <dbReference type="ARBA" id="ARBA00022448"/>
    </source>
</evidence>
<keyword evidence="8" id="KW-1185">Reference proteome</keyword>
<dbReference type="InterPro" id="IPR037272">
    <property type="entry name" value="SNS_sf"/>
</dbReference>
<keyword evidence="5 6" id="KW-0472">Membrane</keyword>
<comment type="subcellular location">
    <subcellularLocation>
        <location evidence="1">Membrane</location>
        <topology evidence="1">Multi-pass membrane protein</topology>
    </subcellularLocation>
</comment>
<dbReference type="PRINTS" id="PR00176">
    <property type="entry name" value="NANEUSMPORT"/>
</dbReference>
<evidence type="ECO:0000256" key="1">
    <source>
        <dbReference type="ARBA" id="ARBA00004141"/>
    </source>
</evidence>
<dbReference type="Pfam" id="PF00209">
    <property type="entry name" value="SNF"/>
    <property type="match status" value="2"/>
</dbReference>
<dbReference type="PANTHER" id="PTHR42948">
    <property type="entry name" value="TRANSPORTER"/>
    <property type="match status" value="1"/>
</dbReference>
<gene>
    <name evidence="7" type="ORF">AAAT34_03665</name>
</gene>
<keyword evidence="4 6" id="KW-1133">Transmembrane helix</keyword>
<protein>
    <submittedName>
        <fullName evidence="7">Sodium-dependent transporter</fullName>
    </submittedName>
</protein>
<dbReference type="SUPFAM" id="SSF161070">
    <property type="entry name" value="SNF-like"/>
    <property type="match status" value="1"/>
</dbReference>
<dbReference type="InterPro" id="IPR000175">
    <property type="entry name" value="Na/ntran_symport"/>
</dbReference>
<feature type="transmembrane region" description="Helical" evidence="6">
    <location>
        <begin position="421"/>
        <end position="441"/>
    </location>
</feature>
<dbReference type="InterPro" id="IPR047218">
    <property type="entry name" value="YocR/YhdH-like"/>
</dbReference>
<feature type="transmembrane region" description="Helical" evidence="6">
    <location>
        <begin position="213"/>
        <end position="239"/>
    </location>
</feature>
<dbReference type="PANTHER" id="PTHR42948:SF1">
    <property type="entry name" value="TRANSPORTER"/>
    <property type="match status" value="1"/>
</dbReference>
<evidence type="ECO:0000313" key="7">
    <source>
        <dbReference type="EMBL" id="MEQ2486151.1"/>
    </source>
</evidence>
<keyword evidence="2" id="KW-0813">Transport</keyword>
<evidence type="ECO:0000256" key="3">
    <source>
        <dbReference type="ARBA" id="ARBA00022692"/>
    </source>
</evidence>
<feature type="transmembrane region" description="Helical" evidence="6">
    <location>
        <begin position="295"/>
        <end position="322"/>
    </location>
</feature>
<feature type="transmembrane region" description="Helical" evidence="6">
    <location>
        <begin position="380"/>
        <end position="401"/>
    </location>
</feature>
<name>A0ABV1FP11_9BACT</name>
<comment type="caution">
    <text evidence="7">The sequence shown here is derived from an EMBL/GenBank/DDBJ whole genome shotgun (WGS) entry which is preliminary data.</text>
</comment>